<evidence type="ECO:0000256" key="2">
    <source>
        <dbReference type="ARBA" id="ARBA00022606"/>
    </source>
</evidence>
<accession>A0A7W4TID0</accession>
<dbReference type="InterPro" id="IPR035965">
    <property type="entry name" value="PAS-like_dom_sf"/>
</dbReference>
<dbReference type="InterPro" id="IPR036457">
    <property type="entry name" value="PPM-type-like_dom_sf"/>
</dbReference>
<reference evidence="7 8" key="1">
    <citation type="submission" date="2020-08" db="EMBL/GenBank/DDBJ databases">
        <title>The Agave Microbiome: Exploring the role of microbial communities in plant adaptations to desert environments.</title>
        <authorList>
            <person name="Partida-Martinez L.P."/>
        </authorList>
    </citation>
    <scope>NUCLEOTIDE SEQUENCE [LARGE SCALE GENOMIC DNA]</scope>
    <source>
        <strain evidence="7 8">AS2.23</strain>
    </source>
</reference>
<keyword evidence="7" id="KW-0808">Transferase</keyword>
<dbReference type="InterPro" id="IPR029016">
    <property type="entry name" value="GAF-like_dom_sf"/>
</dbReference>
<dbReference type="GO" id="GO:0009881">
    <property type="term" value="F:photoreceptor activity"/>
    <property type="evidence" value="ECO:0007669"/>
    <property type="project" value="UniProtKB-KW"/>
</dbReference>
<sequence length="782" mass="82578">MATGASVQPGSFTPGYGAVDLTTCEREPIHIPGAIQPHGVLLAVERGDHRVVVASANAAGFFGRPLPEVLSSSLADLLGADLTERVRGADLLDNLDEVLHARLPGPGGSAGADAVEADVVLHVSGERLVVEIEPSPPHTAPVSYRATRGAIARLAGTRGIEGLCERLVREVRVLTGFDRVMAYRFDAQWNGEVIAEDRREDLDTFLGLHYPASDIPAQARRLYTLNWMRLIADVDYVPSPLHPLLDPGTGAPLDLSHSVLRSVSPIHVEYLKNMGVGASMSISLIVEGRLWGLVACHHYSGAHRPGYDAQSAAEFLSQTASQLIGERARSQERDGALAAQELLSDITAAVSASGREPLTTLIEDPRLLQLLDAGGAALWTGHELLTSGQVPPSAQLRRIAALLARADGAPTFTDHLPTLDPGLAEVAQTAAGALRVGIDGTGWLLWLRPERPRLLDWSGDPHHAEITRVEGLEVRISPRKSFEKWSEVVRGRSTTWRSWHAATADRLRTQVTGIMLGRSRGQIAIAESLQRAVVLDEAPQVPGVEVLARYRPAEGSQLGGDWWDVLPLEAGRVAIVVGDVAGHGVHAAAAMAQLRTALRAYLLEGHSPASALDRLDTLVSTLLGNHTATALIAVVHPAGDHADGAATIELASAGHLPPLLVDTAGTSVVHVPSRPMLGLGFGPTAGLVSESVRAPLPPGAVLLMYTDGLVERRDAGLEETTGVLAETATRAAADLLPRSRGGMAAVADRLLTAVPGDAGDDTTLVLVRPAHPAAEPAARTEG</sequence>
<dbReference type="Proteomes" id="UP000533269">
    <property type="component" value="Unassembled WGS sequence"/>
</dbReference>
<dbReference type="Gene3D" id="3.30.450.270">
    <property type="match status" value="1"/>
</dbReference>
<dbReference type="Pfam" id="PF08446">
    <property type="entry name" value="PAS_2"/>
    <property type="match status" value="1"/>
</dbReference>
<evidence type="ECO:0000256" key="3">
    <source>
        <dbReference type="ARBA" id="ARBA00022801"/>
    </source>
</evidence>
<dbReference type="InterPro" id="IPR013515">
    <property type="entry name" value="Phytochrome_cen-reg"/>
</dbReference>
<comment type="caution">
    <text evidence="7">The sequence shown here is derived from an EMBL/GenBank/DDBJ whole genome shotgun (WGS) entry which is preliminary data.</text>
</comment>
<dbReference type="InterPro" id="IPR016132">
    <property type="entry name" value="Phyto_chromo_attachment"/>
</dbReference>
<keyword evidence="3" id="KW-0378">Hydrolase</keyword>
<dbReference type="GO" id="GO:0016301">
    <property type="term" value="F:kinase activity"/>
    <property type="evidence" value="ECO:0007669"/>
    <property type="project" value="UniProtKB-KW"/>
</dbReference>
<dbReference type="EMBL" id="JACHVY010000001">
    <property type="protein sequence ID" value="MBB2899408.1"/>
    <property type="molecule type" value="Genomic_DNA"/>
</dbReference>
<dbReference type="RefSeq" id="WP_183390071.1">
    <property type="nucleotide sequence ID" value="NZ_JACHVY010000001.1"/>
</dbReference>
<dbReference type="AlphaFoldDB" id="A0A7W4TID0"/>
<keyword evidence="4" id="KW-0157">Chromophore</keyword>
<dbReference type="InterPro" id="IPR001294">
    <property type="entry name" value="Phytochrome"/>
</dbReference>
<dbReference type="InterPro" id="IPR052016">
    <property type="entry name" value="Bact_Sigma-Reg"/>
</dbReference>
<dbReference type="PRINTS" id="PR01033">
    <property type="entry name" value="PHYTOCHROME"/>
</dbReference>
<dbReference type="InterPro" id="IPR003018">
    <property type="entry name" value="GAF"/>
</dbReference>
<evidence type="ECO:0000256" key="4">
    <source>
        <dbReference type="ARBA" id="ARBA00022991"/>
    </source>
</evidence>
<dbReference type="GO" id="GO:0009584">
    <property type="term" value="P:detection of visible light"/>
    <property type="evidence" value="ECO:0007669"/>
    <property type="project" value="InterPro"/>
</dbReference>
<keyword evidence="1" id="KW-0600">Photoreceptor protein</keyword>
<protein>
    <submittedName>
        <fullName evidence="7">Light-regulated signal transduction histidine kinase (Bacteriophytochrome)</fullName>
    </submittedName>
</protein>
<evidence type="ECO:0000256" key="1">
    <source>
        <dbReference type="ARBA" id="ARBA00022543"/>
    </source>
</evidence>
<feature type="domain" description="Phytochrome chromophore attachment site" evidence="6">
    <location>
        <begin position="159"/>
        <end position="318"/>
    </location>
</feature>
<evidence type="ECO:0000256" key="5">
    <source>
        <dbReference type="ARBA" id="ARBA00023170"/>
    </source>
</evidence>
<dbReference type="PROSITE" id="PS50046">
    <property type="entry name" value="PHYTOCHROME_2"/>
    <property type="match status" value="1"/>
</dbReference>
<keyword evidence="5" id="KW-0675">Receptor</keyword>
<dbReference type="PANTHER" id="PTHR43156">
    <property type="entry name" value="STAGE II SPORULATION PROTEIN E-RELATED"/>
    <property type="match status" value="1"/>
</dbReference>
<dbReference type="InterPro" id="IPR013654">
    <property type="entry name" value="PAS_2"/>
</dbReference>
<evidence type="ECO:0000313" key="7">
    <source>
        <dbReference type="EMBL" id="MBB2899408.1"/>
    </source>
</evidence>
<dbReference type="Gene3D" id="3.30.450.40">
    <property type="match status" value="1"/>
</dbReference>
<dbReference type="InterPro" id="IPR043150">
    <property type="entry name" value="Phytochrome_PHY_sf"/>
</dbReference>
<dbReference type="Pfam" id="PF00360">
    <property type="entry name" value="PHY"/>
    <property type="match status" value="1"/>
</dbReference>
<dbReference type="Pfam" id="PF07228">
    <property type="entry name" value="SpoIIE"/>
    <property type="match status" value="1"/>
</dbReference>
<dbReference type="SUPFAM" id="SSF55781">
    <property type="entry name" value="GAF domain-like"/>
    <property type="match status" value="2"/>
</dbReference>
<dbReference type="SUPFAM" id="SSF55785">
    <property type="entry name" value="PYP-like sensor domain (PAS domain)"/>
    <property type="match status" value="1"/>
</dbReference>
<name>A0A7W4TID0_KINRA</name>
<evidence type="ECO:0000259" key="6">
    <source>
        <dbReference type="PROSITE" id="PS50046"/>
    </source>
</evidence>
<gene>
    <name evidence="7" type="ORF">FHR75_000196</name>
</gene>
<dbReference type="InterPro" id="IPR001932">
    <property type="entry name" value="PPM-type_phosphatase-like_dom"/>
</dbReference>
<keyword evidence="7" id="KW-0418">Kinase</keyword>
<dbReference type="Gene3D" id="3.30.450.20">
    <property type="entry name" value="PAS domain"/>
    <property type="match status" value="1"/>
</dbReference>
<dbReference type="Pfam" id="PF01590">
    <property type="entry name" value="GAF"/>
    <property type="match status" value="1"/>
</dbReference>
<dbReference type="Gene3D" id="3.60.40.10">
    <property type="entry name" value="PPM-type phosphatase domain"/>
    <property type="match status" value="1"/>
</dbReference>
<proteinExistence type="predicted"/>
<dbReference type="GO" id="GO:0006355">
    <property type="term" value="P:regulation of DNA-templated transcription"/>
    <property type="evidence" value="ECO:0007669"/>
    <property type="project" value="InterPro"/>
</dbReference>
<keyword evidence="2" id="KW-0716">Sensory transduction</keyword>
<dbReference type="SUPFAM" id="SSF81606">
    <property type="entry name" value="PP2C-like"/>
    <property type="match status" value="1"/>
</dbReference>
<dbReference type="SMART" id="SM00331">
    <property type="entry name" value="PP2C_SIG"/>
    <property type="match status" value="1"/>
</dbReference>
<organism evidence="7 8">
    <name type="scientific">Kineococcus radiotolerans</name>
    <dbReference type="NCBI Taxonomy" id="131568"/>
    <lineage>
        <taxon>Bacteria</taxon>
        <taxon>Bacillati</taxon>
        <taxon>Actinomycetota</taxon>
        <taxon>Actinomycetes</taxon>
        <taxon>Kineosporiales</taxon>
        <taxon>Kineosporiaceae</taxon>
        <taxon>Kineococcus</taxon>
    </lineage>
</organism>
<evidence type="ECO:0000313" key="8">
    <source>
        <dbReference type="Proteomes" id="UP000533269"/>
    </source>
</evidence>
<dbReference type="PANTHER" id="PTHR43156:SF2">
    <property type="entry name" value="STAGE II SPORULATION PROTEIN E"/>
    <property type="match status" value="1"/>
</dbReference>
<dbReference type="GO" id="GO:0016791">
    <property type="term" value="F:phosphatase activity"/>
    <property type="evidence" value="ECO:0007669"/>
    <property type="project" value="TreeGrafter"/>
</dbReference>
<reference evidence="7 8" key="2">
    <citation type="submission" date="2020-08" db="EMBL/GenBank/DDBJ databases">
        <authorList>
            <person name="Partida-Martinez L."/>
            <person name="Huntemann M."/>
            <person name="Clum A."/>
            <person name="Wang J."/>
            <person name="Palaniappan K."/>
            <person name="Ritter S."/>
            <person name="Chen I.-M."/>
            <person name="Stamatis D."/>
            <person name="Reddy T."/>
            <person name="O'Malley R."/>
            <person name="Daum C."/>
            <person name="Shapiro N."/>
            <person name="Ivanova N."/>
            <person name="Kyrpides N."/>
            <person name="Woyke T."/>
        </authorList>
    </citation>
    <scope>NUCLEOTIDE SEQUENCE [LARGE SCALE GENOMIC DNA]</scope>
    <source>
        <strain evidence="7 8">AS2.23</strain>
    </source>
</reference>
<dbReference type="SMART" id="SM00065">
    <property type="entry name" value="GAF"/>
    <property type="match status" value="1"/>
</dbReference>